<reference evidence="2" key="1">
    <citation type="submission" date="2020-10" db="EMBL/GenBank/DDBJ databases">
        <authorList>
            <person name="Gilroy R."/>
        </authorList>
    </citation>
    <scope>NUCLEOTIDE SEQUENCE</scope>
    <source>
        <strain evidence="2">ChiBcec7-5410</strain>
    </source>
</reference>
<evidence type="ECO:0000256" key="1">
    <source>
        <dbReference type="SAM" id="MobiDB-lite"/>
    </source>
</evidence>
<reference evidence="2" key="2">
    <citation type="journal article" date="2021" name="PeerJ">
        <title>Extensive microbial diversity within the chicken gut microbiome revealed by metagenomics and culture.</title>
        <authorList>
            <person name="Gilroy R."/>
            <person name="Ravi A."/>
            <person name="Getino M."/>
            <person name="Pursley I."/>
            <person name="Horton D.L."/>
            <person name="Alikhan N.F."/>
            <person name="Baker D."/>
            <person name="Gharbi K."/>
            <person name="Hall N."/>
            <person name="Watson M."/>
            <person name="Adriaenssens E.M."/>
            <person name="Foster-Nyarko E."/>
            <person name="Jarju S."/>
            <person name="Secka A."/>
            <person name="Antonio M."/>
            <person name="Oren A."/>
            <person name="Chaudhuri R.R."/>
            <person name="La Ragione R."/>
            <person name="Hildebrand F."/>
            <person name="Pallen M.J."/>
        </authorList>
    </citation>
    <scope>NUCLEOTIDE SEQUENCE</scope>
    <source>
        <strain evidence="2">ChiBcec7-5410</strain>
    </source>
</reference>
<evidence type="ECO:0000313" key="2">
    <source>
        <dbReference type="EMBL" id="HIT95384.1"/>
    </source>
</evidence>
<protein>
    <submittedName>
        <fullName evidence="2">Uncharacterized protein</fullName>
    </submittedName>
</protein>
<name>A0A9D1H9U2_9FIRM</name>
<sequence length="130" mass="15009">MIREKTHLYKQARQQKVSDELSARHKKSVTASTSSSKKRSGHKHIYQKIILHYGSSSFCWGRRCEICGRVDSTYKATNERPQDFTVTGKGTGGSWSEICLCEIHEKYPEYTIMTLENAEWKEWTDSKTGQ</sequence>
<dbReference type="EMBL" id="DVLW01000257">
    <property type="protein sequence ID" value="HIT95384.1"/>
    <property type="molecule type" value="Genomic_DNA"/>
</dbReference>
<feature type="region of interest" description="Disordered" evidence="1">
    <location>
        <begin position="1"/>
        <end position="42"/>
    </location>
</feature>
<gene>
    <name evidence="2" type="ORF">IAC43_09375</name>
</gene>
<evidence type="ECO:0000313" key="3">
    <source>
        <dbReference type="Proteomes" id="UP000824160"/>
    </source>
</evidence>
<dbReference type="AlphaFoldDB" id="A0A9D1H9U2"/>
<comment type="caution">
    <text evidence="2">The sequence shown here is derived from an EMBL/GenBank/DDBJ whole genome shotgun (WGS) entry which is preliminary data.</text>
</comment>
<dbReference type="Proteomes" id="UP000824160">
    <property type="component" value="Unassembled WGS sequence"/>
</dbReference>
<accession>A0A9D1H9U2</accession>
<proteinExistence type="predicted"/>
<organism evidence="2 3">
    <name type="scientific">Candidatus Faecivivens stercoripullorum</name>
    <dbReference type="NCBI Taxonomy" id="2840805"/>
    <lineage>
        <taxon>Bacteria</taxon>
        <taxon>Bacillati</taxon>
        <taxon>Bacillota</taxon>
        <taxon>Clostridia</taxon>
        <taxon>Eubacteriales</taxon>
        <taxon>Oscillospiraceae</taxon>
        <taxon>Oscillospiraceae incertae sedis</taxon>
        <taxon>Candidatus Faecivivens</taxon>
    </lineage>
</organism>